<keyword evidence="3 6" id="KW-0694">RNA-binding</keyword>
<evidence type="ECO:0000259" key="7">
    <source>
        <dbReference type="Pfam" id="PF00177"/>
    </source>
</evidence>
<reference evidence="8 9" key="1">
    <citation type="journal article" date="2015" name="Nature">
        <title>rRNA introns, odd ribosomes, and small enigmatic genomes across a large radiation of phyla.</title>
        <authorList>
            <person name="Brown C.T."/>
            <person name="Hug L.A."/>
            <person name="Thomas B.C."/>
            <person name="Sharon I."/>
            <person name="Castelle C.J."/>
            <person name="Singh A."/>
            <person name="Wilkins M.J."/>
            <person name="Williams K.H."/>
            <person name="Banfield J.F."/>
        </authorList>
    </citation>
    <scope>NUCLEOTIDE SEQUENCE [LARGE SCALE GENOMIC DNA]</scope>
</reference>
<keyword evidence="5 6" id="KW-0687">Ribonucleoprotein</keyword>
<name>A0A0G1KB89_9BACT</name>
<dbReference type="GO" id="GO:0000049">
    <property type="term" value="F:tRNA binding"/>
    <property type="evidence" value="ECO:0007669"/>
    <property type="project" value="UniProtKB-UniRule"/>
</dbReference>
<comment type="similarity">
    <text evidence="1 6">Belongs to the universal ribosomal protein uS7 family.</text>
</comment>
<evidence type="ECO:0000256" key="4">
    <source>
        <dbReference type="ARBA" id="ARBA00022980"/>
    </source>
</evidence>
<sequence>MRRKVTNRNIPGADLVYGSAKVEKFINYIMQEGKKNTARKVVYGAFDVIKEKRKDVEPLEIFELAMKNAGPLTEIRMRRIGGANYQVPREVRPERRLALAFRWIIDAARSKKGRPARSKKGRPMHQKLADELLAASNNEGEAIKKRDTTHKMAEANKAFAHFAW</sequence>
<dbReference type="InterPro" id="IPR000235">
    <property type="entry name" value="Ribosomal_uS7"/>
</dbReference>
<protein>
    <recommendedName>
        <fullName evidence="6">Small ribosomal subunit protein uS7</fullName>
    </recommendedName>
</protein>
<dbReference type="InterPro" id="IPR005717">
    <property type="entry name" value="Ribosomal_uS7_bac/org-type"/>
</dbReference>
<dbReference type="PIRSF" id="PIRSF002122">
    <property type="entry name" value="RPS7p_RPS7a_RPS5e_RPS7o"/>
    <property type="match status" value="1"/>
</dbReference>
<dbReference type="InterPro" id="IPR036823">
    <property type="entry name" value="Ribosomal_uS7_dom_sf"/>
</dbReference>
<dbReference type="GO" id="GO:0003735">
    <property type="term" value="F:structural constituent of ribosome"/>
    <property type="evidence" value="ECO:0007669"/>
    <property type="project" value="InterPro"/>
</dbReference>
<evidence type="ECO:0000256" key="5">
    <source>
        <dbReference type="ARBA" id="ARBA00023274"/>
    </source>
</evidence>
<evidence type="ECO:0000313" key="9">
    <source>
        <dbReference type="Proteomes" id="UP000034595"/>
    </source>
</evidence>
<dbReference type="GO" id="GO:0015935">
    <property type="term" value="C:small ribosomal subunit"/>
    <property type="evidence" value="ECO:0007669"/>
    <property type="project" value="InterPro"/>
</dbReference>
<dbReference type="PANTHER" id="PTHR11205">
    <property type="entry name" value="RIBOSOMAL PROTEIN S7"/>
    <property type="match status" value="1"/>
</dbReference>
<dbReference type="HAMAP" id="MF_00480_B">
    <property type="entry name" value="Ribosomal_uS7_B"/>
    <property type="match status" value="1"/>
</dbReference>
<dbReference type="AlphaFoldDB" id="A0A0G1KB89"/>
<evidence type="ECO:0000256" key="6">
    <source>
        <dbReference type="HAMAP-Rule" id="MF_00480"/>
    </source>
</evidence>
<dbReference type="GO" id="GO:0006412">
    <property type="term" value="P:translation"/>
    <property type="evidence" value="ECO:0007669"/>
    <property type="project" value="UniProtKB-UniRule"/>
</dbReference>
<feature type="domain" description="Small ribosomal subunit protein uS7" evidence="7">
    <location>
        <begin position="3"/>
        <end position="157"/>
    </location>
</feature>
<evidence type="ECO:0000256" key="2">
    <source>
        <dbReference type="ARBA" id="ARBA00022730"/>
    </source>
</evidence>
<keyword evidence="4 6" id="KW-0689">Ribosomal protein</keyword>
<comment type="subunit">
    <text evidence="6">Part of the 30S ribosomal subunit. Contacts proteins S9 and S11.</text>
</comment>
<dbReference type="GO" id="GO:0019843">
    <property type="term" value="F:rRNA binding"/>
    <property type="evidence" value="ECO:0007669"/>
    <property type="project" value="UniProtKB-UniRule"/>
</dbReference>
<dbReference type="Pfam" id="PF00177">
    <property type="entry name" value="Ribosomal_S7"/>
    <property type="match status" value="1"/>
</dbReference>
<evidence type="ECO:0000313" key="8">
    <source>
        <dbReference type="EMBL" id="KKT80860.1"/>
    </source>
</evidence>
<comment type="function">
    <text evidence="6">One of the primary rRNA binding proteins, it binds directly to 16S rRNA where it nucleates assembly of the head domain of the 30S subunit. Is located at the subunit interface close to the decoding center, probably blocks exit of the E-site tRNA.</text>
</comment>
<dbReference type="InterPro" id="IPR023798">
    <property type="entry name" value="Ribosomal_uS7_dom"/>
</dbReference>
<organism evidence="8 9">
    <name type="scientific">Candidatus Azambacteria bacterium GW2011_GWA1_44_9</name>
    <dbReference type="NCBI Taxonomy" id="1618610"/>
    <lineage>
        <taxon>Bacteria</taxon>
        <taxon>Candidatus Azamiibacteriota</taxon>
    </lineage>
</organism>
<keyword evidence="2 6" id="KW-0699">rRNA-binding</keyword>
<dbReference type="PATRIC" id="fig|1618610.3.peg.688"/>
<dbReference type="Gene3D" id="1.10.455.10">
    <property type="entry name" value="Ribosomal protein S7 domain"/>
    <property type="match status" value="1"/>
</dbReference>
<gene>
    <name evidence="6" type="primary">rpsG</name>
    <name evidence="8" type="ORF">UW78_C0023G0003</name>
</gene>
<dbReference type="NCBIfam" id="TIGR01029">
    <property type="entry name" value="rpsG_bact"/>
    <property type="match status" value="1"/>
</dbReference>
<proteinExistence type="inferred from homology"/>
<accession>A0A0G1KB89</accession>
<keyword evidence="6" id="KW-0820">tRNA-binding</keyword>
<dbReference type="CDD" id="cd14869">
    <property type="entry name" value="uS7_Bacteria"/>
    <property type="match status" value="1"/>
</dbReference>
<dbReference type="SUPFAM" id="SSF47973">
    <property type="entry name" value="Ribosomal protein S7"/>
    <property type="match status" value="1"/>
</dbReference>
<evidence type="ECO:0000256" key="3">
    <source>
        <dbReference type="ARBA" id="ARBA00022884"/>
    </source>
</evidence>
<evidence type="ECO:0000256" key="1">
    <source>
        <dbReference type="ARBA" id="ARBA00007151"/>
    </source>
</evidence>
<comment type="caution">
    <text evidence="8">The sequence shown here is derived from an EMBL/GenBank/DDBJ whole genome shotgun (WGS) entry which is preliminary data.</text>
</comment>
<dbReference type="EMBL" id="LCJQ01000023">
    <property type="protein sequence ID" value="KKT80860.1"/>
    <property type="molecule type" value="Genomic_DNA"/>
</dbReference>
<dbReference type="Proteomes" id="UP000034595">
    <property type="component" value="Unassembled WGS sequence"/>
</dbReference>